<evidence type="ECO:0000256" key="1">
    <source>
        <dbReference type="SAM" id="MobiDB-lite"/>
    </source>
</evidence>
<dbReference type="AlphaFoldDB" id="A0AAD6BP93"/>
<keyword evidence="3" id="KW-1185">Reference proteome</keyword>
<proteinExistence type="predicted"/>
<evidence type="ECO:0000313" key="2">
    <source>
        <dbReference type="EMBL" id="KAJ4946377.1"/>
    </source>
</evidence>
<reference evidence="2" key="1">
    <citation type="submission" date="2022-11" db="EMBL/GenBank/DDBJ databases">
        <title>Chromosome-level genome of Pogonophryne albipinna.</title>
        <authorList>
            <person name="Jo E."/>
        </authorList>
    </citation>
    <scope>NUCLEOTIDE SEQUENCE</scope>
    <source>
        <strain evidence="2">SGF0006</strain>
        <tissue evidence="2">Muscle</tissue>
    </source>
</reference>
<name>A0AAD6BP93_9TELE</name>
<feature type="region of interest" description="Disordered" evidence="1">
    <location>
        <begin position="76"/>
        <end position="103"/>
    </location>
</feature>
<protein>
    <submittedName>
        <fullName evidence="2">Uncharacterized protein</fullName>
    </submittedName>
</protein>
<dbReference type="EMBL" id="JAPTMU010000003">
    <property type="protein sequence ID" value="KAJ4946377.1"/>
    <property type="molecule type" value="Genomic_DNA"/>
</dbReference>
<comment type="caution">
    <text evidence="2">The sequence shown here is derived from an EMBL/GenBank/DDBJ whole genome shotgun (WGS) entry which is preliminary data.</text>
</comment>
<evidence type="ECO:0000313" key="3">
    <source>
        <dbReference type="Proteomes" id="UP001219934"/>
    </source>
</evidence>
<sequence>MAELRRLLDKDNSHSIDEMKERWQDFCQKVPFYGVWKNMLKPPLGMDKGKRRPQFLLEEATSPVSSPDCELVQLPPGHSHERVPVGTGGTADPGAQASSKGDNYNVRRNHVGLSIIYPVLLNMANNTLSANESDLAAIRSFKNTVRKELITRFKLLSRLLAESIPITACILDPRFKHLKFLPDDVREETQARLTQLVREDGEVEQPGATGEEETTLEWSWRKKVAQRRDRRVTLNSCLELISRAARKHGSTVARMSYGITASRHPYPHKG</sequence>
<organism evidence="2 3">
    <name type="scientific">Pogonophryne albipinna</name>
    <dbReference type="NCBI Taxonomy" id="1090488"/>
    <lineage>
        <taxon>Eukaryota</taxon>
        <taxon>Metazoa</taxon>
        <taxon>Chordata</taxon>
        <taxon>Craniata</taxon>
        <taxon>Vertebrata</taxon>
        <taxon>Euteleostomi</taxon>
        <taxon>Actinopterygii</taxon>
        <taxon>Neopterygii</taxon>
        <taxon>Teleostei</taxon>
        <taxon>Neoteleostei</taxon>
        <taxon>Acanthomorphata</taxon>
        <taxon>Eupercaria</taxon>
        <taxon>Perciformes</taxon>
        <taxon>Notothenioidei</taxon>
        <taxon>Pogonophryne</taxon>
    </lineage>
</organism>
<accession>A0AAD6BP93</accession>
<gene>
    <name evidence="2" type="ORF">JOQ06_024044</name>
</gene>
<dbReference type="Proteomes" id="UP001219934">
    <property type="component" value="Unassembled WGS sequence"/>
</dbReference>